<gene>
    <name evidence="2" type="ORF">GRX03_06405</name>
</gene>
<dbReference type="RefSeq" id="WP_159763377.1">
    <property type="nucleotide sequence ID" value="NZ_WUUT01000002.1"/>
</dbReference>
<sequence length="207" mass="22191">MSDDGAQDRPELDGVTEWSDGVSWIADPDEKPRRASHALATETGVLVVDPVDAEGLDGHLSDLGTVAGVVVLQDRHTRDATAVAERHDVSVFMPEWMDLGAEKLDGEPEPLGSALSETGYESHELFDTDDWEEAVLVDESAGTMVVPEAVGTSPGFTPDGEVLGVHPVLDEPPTRLGDWDPERILVGHGESIYEDGGDRLQEALQTA</sequence>
<dbReference type="Gene3D" id="3.60.15.10">
    <property type="entry name" value="Ribonuclease Z/Hydroxyacylglutathione hydrolase-like"/>
    <property type="match status" value="1"/>
</dbReference>
<comment type="caution">
    <text evidence="2">The sequence shown here is derived from an EMBL/GenBank/DDBJ whole genome shotgun (WGS) entry which is preliminary data.</text>
</comment>
<organism evidence="2 3">
    <name type="scientific">Halovenus carboxidivorans</name>
    <dbReference type="NCBI Taxonomy" id="2692199"/>
    <lineage>
        <taxon>Archaea</taxon>
        <taxon>Methanobacteriati</taxon>
        <taxon>Methanobacteriota</taxon>
        <taxon>Stenosarchaea group</taxon>
        <taxon>Halobacteria</taxon>
        <taxon>Halobacteriales</taxon>
        <taxon>Haloarculaceae</taxon>
        <taxon>Halovenus</taxon>
    </lineage>
</organism>
<accession>A0A6B0SZV4</accession>
<dbReference type="Proteomes" id="UP000466535">
    <property type="component" value="Unassembled WGS sequence"/>
</dbReference>
<dbReference type="AlphaFoldDB" id="A0A6B0SZV4"/>
<evidence type="ECO:0000256" key="1">
    <source>
        <dbReference type="SAM" id="MobiDB-lite"/>
    </source>
</evidence>
<name>A0A6B0SZV4_9EURY</name>
<feature type="region of interest" description="Disordered" evidence="1">
    <location>
        <begin position="1"/>
        <end position="36"/>
    </location>
</feature>
<dbReference type="EMBL" id="WUUT01000002">
    <property type="protein sequence ID" value="MXR51234.1"/>
    <property type="molecule type" value="Genomic_DNA"/>
</dbReference>
<evidence type="ECO:0000313" key="3">
    <source>
        <dbReference type="Proteomes" id="UP000466535"/>
    </source>
</evidence>
<proteinExistence type="predicted"/>
<dbReference type="InterPro" id="IPR036866">
    <property type="entry name" value="RibonucZ/Hydroxyglut_hydro"/>
</dbReference>
<evidence type="ECO:0000313" key="2">
    <source>
        <dbReference type="EMBL" id="MXR51234.1"/>
    </source>
</evidence>
<reference evidence="2 3" key="1">
    <citation type="submission" date="2019-12" db="EMBL/GenBank/DDBJ databases">
        <title>Isolation and characterization of three novel carbon monoxide-oxidizing members of Halobacteria from salione crusts and soils.</title>
        <authorList>
            <person name="Myers M.R."/>
            <person name="King G.M."/>
        </authorList>
    </citation>
    <scope>NUCLEOTIDE SEQUENCE [LARGE SCALE GENOMIC DNA]</scope>
    <source>
        <strain evidence="2 3">WSH3</strain>
    </source>
</reference>
<keyword evidence="3" id="KW-1185">Reference proteome</keyword>
<evidence type="ECO:0008006" key="4">
    <source>
        <dbReference type="Google" id="ProtNLM"/>
    </source>
</evidence>
<dbReference type="OrthoDB" id="169463at2157"/>
<feature type="compositionally biased region" description="Basic and acidic residues" evidence="1">
    <location>
        <begin position="1"/>
        <end position="12"/>
    </location>
</feature>
<protein>
    <recommendedName>
        <fullName evidence="4">MBL fold metallo-hydrolase</fullName>
    </recommendedName>
</protein>